<protein>
    <submittedName>
        <fullName evidence="1">EsaC protein analog (Listeria type 3)</fullName>
    </submittedName>
</protein>
<organism evidence="1 2">
    <name type="scientific">Streptococcus australis</name>
    <dbReference type="NCBI Taxonomy" id="113107"/>
    <lineage>
        <taxon>Bacteria</taxon>
        <taxon>Bacillati</taxon>
        <taxon>Bacillota</taxon>
        <taxon>Bacilli</taxon>
        <taxon>Lactobacillales</taxon>
        <taxon>Streptococcaceae</taxon>
        <taxon>Streptococcus</taxon>
    </lineage>
</organism>
<dbReference type="OrthoDB" id="5124454at2"/>
<evidence type="ECO:0000313" key="2">
    <source>
        <dbReference type="Proteomes" id="UP000307982"/>
    </source>
</evidence>
<proteinExistence type="predicted"/>
<gene>
    <name evidence="1" type="ORF">NCTC5338_00914</name>
</gene>
<accession>A0A4V6LEX8</accession>
<sequence length="102" mass="11634">MNQKILPLGSVVCLKNGDGTQLLIIARGSIVKQGWRKEVYFDYGAVLIPQGMSNPENVYFFNHENIKEIIFKGFVNEDEIEFANHYDKLIEQSNLIKGSVEE</sequence>
<dbReference type="InterPro" id="IPR025233">
    <property type="entry name" value="DUF4176"/>
</dbReference>
<dbReference type="EMBL" id="LR594040">
    <property type="protein sequence ID" value="VTS70817.1"/>
    <property type="molecule type" value="Genomic_DNA"/>
</dbReference>
<dbReference type="Pfam" id="PF13780">
    <property type="entry name" value="DUF4176"/>
    <property type="match status" value="1"/>
</dbReference>
<name>A0A4V6LEX8_9STRE</name>
<reference evidence="1 2" key="1">
    <citation type="submission" date="2019-05" db="EMBL/GenBank/DDBJ databases">
        <authorList>
            <consortium name="Pathogen Informatics"/>
        </authorList>
    </citation>
    <scope>NUCLEOTIDE SEQUENCE [LARGE SCALE GENOMIC DNA]</scope>
    <source>
        <strain evidence="1 2">NCTC5338</strain>
    </source>
</reference>
<dbReference type="Proteomes" id="UP000307982">
    <property type="component" value="Chromosome"/>
</dbReference>
<dbReference type="AlphaFoldDB" id="A0A4V6LEX8"/>
<evidence type="ECO:0000313" key="1">
    <source>
        <dbReference type="EMBL" id="VTS70817.1"/>
    </source>
</evidence>